<evidence type="ECO:0000313" key="2">
    <source>
        <dbReference type="EMBL" id="QJH93271.1"/>
    </source>
</evidence>
<name>A0A6M3X6C7_9ZZZZ</name>
<sequence length="82" mass="9195">MKHYYAKQRPRGFANEEYVYAFGSRTARDAWVDAHRSDGDVNAATCGAIAITRSEAKRIIGYKGDAVTKSYNQLINYSPDES</sequence>
<evidence type="ECO:0000313" key="1">
    <source>
        <dbReference type="EMBL" id="QJH92908.1"/>
    </source>
</evidence>
<gene>
    <name evidence="1" type="ORF">MM171A02262_0007</name>
    <name evidence="2" type="ORF">MM171B04104_0003</name>
</gene>
<dbReference type="AlphaFoldDB" id="A0A6M3X6C7"/>
<accession>A0A6M3X6C7</accession>
<dbReference type="EMBL" id="MT143930">
    <property type="protein sequence ID" value="QJH92908.1"/>
    <property type="molecule type" value="Genomic_DNA"/>
</dbReference>
<protein>
    <submittedName>
        <fullName evidence="2">Uncharacterized protein</fullName>
    </submittedName>
</protein>
<proteinExistence type="predicted"/>
<organism evidence="2">
    <name type="scientific">viral metagenome</name>
    <dbReference type="NCBI Taxonomy" id="1070528"/>
    <lineage>
        <taxon>unclassified sequences</taxon>
        <taxon>metagenomes</taxon>
        <taxon>organismal metagenomes</taxon>
    </lineage>
</organism>
<reference evidence="2" key="1">
    <citation type="submission" date="2020-03" db="EMBL/GenBank/DDBJ databases">
        <title>The deep terrestrial virosphere.</title>
        <authorList>
            <person name="Holmfeldt K."/>
            <person name="Nilsson E."/>
            <person name="Simone D."/>
            <person name="Lopez-Fernandez M."/>
            <person name="Wu X."/>
            <person name="de Brujin I."/>
            <person name="Lundin D."/>
            <person name="Andersson A."/>
            <person name="Bertilsson S."/>
            <person name="Dopson M."/>
        </authorList>
    </citation>
    <scope>NUCLEOTIDE SEQUENCE</scope>
    <source>
        <strain evidence="1">MM171A02262</strain>
        <strain evidence="2">MM171B04104</strain>
    </source>
</reference>
<dbReference type="EMBL" id="MT143962">
    <property type="protein sequence ID" value="QJH93271.1"/>
    <property type="molecule type" value="Genomic_DNA"/>
</dbReference>